<dbReference type="Pfam" id="PF16258">
    <property type="entry name" value="DUF4912"/>
    <property type="match status" value="1"/>
</dbReference>
<organism evidence="1 2">
    <name type="scientific">Paenibacillus aestuarii</name>
    <dbReference type="NCBI Taxonomy" id="516965"/>
    <lineage>
        <taxon>Bacteria</taxon>
        <taxon>Bacillati</taxon>
        <taxon>Bacillota</taxon>
        <taxon>Bacilli</taxon>
        <taxon>Bacillales</taxon>
        <taxon>Paenibacillaceae</taxon>
        <taxon>Paenibacillus</taxon>
    </lineage>
</organism>
<dbReference type="Proteomes" id="UP001596044">
    <property type="component" value="Unassembled WGS sequence"/>
</dbReference>
<dbReference type="EMBL" id="JBHSMJ010000020">
    <property type="protein sequence ID" value="MFC5449651.1"/>
    <property type="molecule type" value="Genomic_DNA"/>
</dbReference>
<reference evidence="2" key="1">
    <citation type="journal article" date="2019" name="Int. J. Syst. Evol. Microbiol.">
        <title>The Global Catalogue of Microorganisms (GCM) 10K type strain sequencing project: providing services to taxonomists for standard genome sequencing and annotation.</title>
        <authorList>
            <consortium name="The Broad Institute Genomics Platform"/>
            <consortium name="The Broad Institute Genome Sequencing Center for Infectious Disease"/>
            <person name="Wu L."/>
            <person name="Ma J."/>
        </authorList>
    </citation>
    <scope>NUCLEOTIDE SEQUENCE [LARGE SCALE GENOMIC DNA]</scope>
    <source>
        <strain evidence="2">KACC 11904</strain>
    </source>
</reference>
<keyword evidence="2" id="KW-1185">Reference proteome</keyword>
<evidence type="ECO:0000313" key="2">
    <source>
        <dbReference type="Proteomes" id="UP001596044"/>
    </source>
</evidence>
<dbReference type="RefSeq" id="WP_270877511.1">
    <property type="nucleotide sequence ID" value="NZ_JAQFVF010000002.1"/>
</dbReference>
<sequence>MSPISTQALSTDRPDHSRDTLHLLVQSPFVLFVYWQLSARKRAMVQEHFAVDWPVLQPTLRIYDISGLSFDGSSANEVSELPLPEGESCFLSGFRPGATYVADLGVKGDHGHFMPLLRSNTVQTPPADALHPQPFAPVPQPVVFRLIKPIHYDQFSAYSVYLPRAAAQEHGGDVE</sequence>
<evidence type="ECO:0000313" key="1">
    <source>
        <dbReference type="EMBL" id="MFC5449651.1"/>
    </source>
</evidence>
<gene>
    <name evidence="1" type="ORF">ACFPOG_15380</name>
</gene>
<proteinExistence type="predicted"/>
<protein>
    <submittedName>
        <fullName evidence="1">DUF4912 domain-containing protein</fullName>
    </submittedName>
</protein>
<accession>A0ABW0K9X0</accession>
<name>A0ABW0K9X0_9BACL</name>
<comment type="caution">
    <text evidence="1">The sequence shown here is derived from an EMBL/GenBank/DDBJ whole genome shotgun (WGS) entry which is preliminary data.</text>
</comment>
<dbReference type="InterPro" id="IPR032585">
    <property type="entry name" value="DUF4912"/>
</dbReference>